<dbReference type="Proteomes" id="UP000019275">
    <property type="component" value="Unassembled WGS sequence"/>
</dbReference>
<dbReference type="InterPro" id="IPR056510">
    <property type="entry name" value="WapI"/>
</dbReference>
<accession>A0ABN0RR92</accession>
<dbReference type="Pfam" id="PF24716">
    <property type="entry name" value="WapI"/>
    <property type="match status" value="1"/>
</dbReference>
<organism evidence="1 2">
    <name type="scientific">Cellulophaga geojensis KL-A</name>
    <dbReference type="NCBI Taxonomy" id="1328323"/>
    <lineage>
        <taxon>Bacteria</taxon>
        <taxon>Pseudomonadati</taxon>
        <taxon>Bacteroidota</taxon>
        <taxon>Flavobacteriia</taxon>
        <taxon>Flavobacteriales</taxon>
        <taxon>Flavobacteriaceae</taxon>
        <taxon>Cellulophaga</taxon>
    </lineage>
</organism>
<comment type="caution">
    <text evidence="1">The sequence shown here is derived from an EMBL/GenBank/DDBJ whole genome shotgun (WGS) entry which is preliminary data.</text>
</comment>
<proteinExistence type="predicted"/>
<dbReference type="RefSeq" id="WP_034644037.1">
    <property type="nucleotide sequence ID" value="NZ_ARZX01000003.1"/>
</dbReference>
<evidence type="ECO:0000313" key="1">
    <source>
        <dbReference type="EMBL" id="EWH14434.1"/>
    </source>
</evidence>
<dbReference type="EMBL" id="ARZX01000003">
    <property type="protein sequence ID" value="EWH14434.1"/>
    <property type="molecule type" value="Genomic_DNA"/>
</dbReference>
<sequence length="150" mass="17559">MIFHGINNQIVELKIANYQFPKITDCEYDSNWLLIYLNVKSDCGNWQTADPSLLVGDVIEIIEWFEKISQNKTPKYECLDFIEPNLAFELIKAGMDFKTVRIKFDLESRPKSADDKKDYFVDCKMDNSQLQKVIEGLKKELKPYPIRAVR</sequence>
<evidence type="ECO:0000313" key="2">
    <source>
        <dbReference type="Proteomes" id="UP000019275"/>
    </source>
</evidence>
<reference evidence="1 2" key="1">
    <citation type="journal article" date="2014" name="Genome Announc.">
        <title>Draft Genome Sequence of the Carrageenan-Degrading Bacterium Cellulophaga sp. Strain KL-A, Isolated from Decaying Marine Algae.</title>
        <authorList>
            <person name="Shan D."/>
            <person name="Ying J."/>
            <person name="Li X."/>
            <person name="Gao Z."/>
            <person name="Wei G."/>
            <person name="Shao Z."/>
        </authorList>
    </citation>
    <scope>NUCLEOTIDE SEQUENCE [LARGE SCALE GENOMIC DNA]</scope>
    <source>
        <strain evidence="1 2">KL-A</strain>
    </source>
</reference>
<keyword evidence="2" id="KW-1185">Reference proteome</keyword>
<protein>
    <submittedName>
        <fullName evidence="1">Uncharacterized protein</fullName>
    </submittedName>
</protein>
<gene>
    <name evidence="1" type="ORF">KLA_03682</name>
</gene>
<name>A0ABN0RR92_9FLAO</name>